<sequence length="185" mass="20977">MGYSKSIIAIAGNHLDQTDGLFKAFKYFDLGKDKQFGNWPDAASYLFDNFLKLANDDIAIRGIWSNGKWTVICDPEMVDIMEEDMIEDLSVKLKATVLTFLVHSTSGTYEFARYEEEKLRHFQLFEGVVVENEGAPLPEEEGLNINEKITEQDLIGLAARFGLDLDFADVNTKFTVKELGYNDEL</sequence>
<organism evidence="1 2">
    <name type="scientific">Taibaiella chishuiensis</name>
    <dbReference type="NCBI Taxonomy" id="1434707"/>
    <lineage>
        <taxon>Bacteria</taxon>
        <taxon>Pseudomonadati</taxon>
        <taxon>Bacteroidota</taxon>
        <taxon>Chitinophagia</taxon>
        <taxon>Chitinophagales</taxon>
        <taxon>Chitinophagaceae</taxon>
        <taxon>Taibaiella</taxon>
    </lineage>
</organism>
<evidence type="ECO:0000313" key="2">
    <source>
        <dbReference type="Proteomes" id="UP000240572"/>
    </source>
</evidence>
<accession>A0A2P8D5J8</accession>
<keyword evidence="2" id="KW-1185">Reference proteome</keyword>
<protein>
    <submittedName>
        <fullName evidence="1">Uncharacterized protein</fullName>
    </submittedName>
</protein>
<comment type="caution">
    <text evidence="1">The sequence shown here is derived from an EMBL/GenBank/DDBJ whole genome shotgun (WGS) entry which is preliminary data.</text>
</comment>
<gene>
    <name evidence="1" type="ORF">B0I18_10358</name>
</gene>
<dbReference type="Proteomes" id="UP000240572">
    <property type="component" value="Unassembled WGS sequence"/>
</dbReference>
<name>A0A2P8D5J8_9BACT</name>
<dbReference type="AlphaFoldDB" id="A0A2P8D5J8"/>
<proteinExistence type="predicted"/>
<dbReference type="RefSeq" id="WP_106522673.1">
    <property type="nucleotide sequence ID" value="NZ_PYGD01000003.1"/>
</dbReference>
<dbReference type="EMBL" id="PYGD01000003">
    <property type="protein sequence ID" value="PSK92481.1"/>
    <property type="molecule type" value="Genomic_DNA"/>
</dbReference>
<evidence type="ECO:0000313" key="1">
    <source>
        <dbReference type="EMBL" id="PSK92481.1"/>
    </source>
</evidence>
<reference evidence="1 2" key="1">
    <citation type="submission" date="2018-03" db="EMBL/GenBank/DDBJ databases">
        <title>Genomic Encyclopedia of Type Strains, Phase III (KMG-III): the genomes of soil and plant-associated and newly described type strains.</title>
        <authorList>
            <person name="Whitman W."/>
        </authorList>
    </citation>
    <scope>NUCLEOTIDE SEQUENCE [LARGE SCALE GENOMIC DNA]</scope>
    <source>
        <strain evidence="1 2">CGMCC 1.12700</strain>
    </source>
</reference>
<dbReference type="OrthoDB" id="792661at2"/>